<reference evidence="1 2" key="1">
    <citation type="submission" date="2021-03" db="EMBL/GenBank/DDBJ databases">
        <title>Genomic Encyclopedia of Type Strains, Phase IV (KMG-IV): sequencing the most valuable type-strain genomes for metagenomic binning, comparative biology and taxonomic classification.</title>
        <authorList>
            <person name="Goeker M."/>
        </authorList>
    </citation>
    <scope>NUCLEOTIDE SEQUENCE [LARGE SCALE GENOMIC DNA]</scope>
    <source>
        <strain evidence="1 2">DSM 13372</strain>
    </source>
</reference>
<dbReference type="Proteomes" id="UP000730739">
    <property type="component" value="Unassembled WGS sequence"/>
</dbReference>
<name>A0ABS4R944_9HYPH</name>
<dbReference type="EMBL" id="JAGILA010000013">
    <property type="protein sequence ID" value="MBP2239408.1"/>
    <property type="molecule type" value="Genomic_DNA"/>
</dbReference>
<gene>
    <name evidence="1" type="ORF">J2Z31_005955</name>
</gene>
<protein>
    <submittedName>
        <fullName evidence="1">Uncharacterized protein</fullName>
    </submittedName>
</protein>
<proteinExistence type="predicted"/>
<evidence type="ECO:0000313" key="2">
    <source>
        <dbReference type="Proteomes" id="UP000730739"/>
    </source>
</evidence>
<keyword evidence="2" id="KW-1185">Reference proteome</keyword>
<sequence>MLRGIFVGVALTSDAVDLANPGLWRARLHSVAQAPKLNGKVYPISQYRTVGGVS</sequence>
<accession>A0ABS4R944</accession>
<comment type="caution">
    <text evidence="1">The sequence shown here is derived from an EMBL/GenBank/DDBJ whole genome shotgun (WGS) entry which is preliminary data.</text>
</comment>
<organism evidence="1 2">
    <name type="scientific">Sinorhizobium kostiense</name>
    <dbReference type="NCBI Taxonomy" id="76747"/>
    <lineage>
        <taxon>Bacteria</taxon>
        <taxon>Pseudomonadati</taxon>
        <taxon>Pseudomonadota</taxon>
        <taxon>Alphaproteobacteria</taxon>
        <taxon>Hyphomicrobiales</taxon>
        <taxon>Rhizobiaceae</taxon>
        <taxon>Sinorhizobium/Ensifer group</taxon>
        <taxon>Sinorhizobium</taxon>
    </lineage>
</organism>
<evidence type="ECO:0000313" key="1">
    <source>
        <dbReference type="EMBL" id="MBP2239408.1"/>
    </source>
</evidence>